<evidence type="ECO:0000256" key="3">
    <source>
        <dbReference type="ARBA" id="ARBA00022801"/>
    </source>
</evidence>
<dbReference type="EMBL" id="BONW01000028">
    <property type="protein sequence ID" value="GIG90337.1"/>
    <property type="molecule type" value="Genomic_DNA"/>
</dbReference>
<evidence type="ECO:0000313" key="6">
    <source>
        <dbReference type="EMBL" id="GIG90337.1"/>
    </source>
</evidence>
<dbReference type="PANTHER" id="PTHR34218">
    <property type="entry name" value="PEPTIDASE S45 PENICILLIN AMIDASE"/>
    <property type="match status" value="1"/>
</dbReference>
<dbReference type="Gene3D" id="2.30.120.10">
    <property type="match status" value="1"/>
</dbReference>
<sequence>MTRPVRSRNRRLVAAATVALLAAATAAAPYAPAGAAAGGSGFRSVIRYTEYGIPHIVAADFRGLGYGYGYAVAKDNICALADGYLTVDGQRSRFHDSRQPIDSGFGRASATVNSDLYFQDIKDRQVVERLVRQPAPLGPTREVAEMVRGYAAGYNRYLRDTGVANIADPACRGAGWVRPITELDVYRYVYGFTVSAGSGSVIDGLVSAQPPAPGGTATPASAPAAAGPGSIWAGQARNDLGSNGIAIGSAGTAGAARSVLLGNPHYPWQGIRRFWQSQLTIPGRFDVSGAGLLGFPAVMIGHNRDVAWTHTVAVPATFGLFELPVDPTDPTRYLVDGVAEPMTSRQVTVQVRQADGSLAPVTRTLWSTRLGPVLSGVPGRPLPWGATVHTFRDANAGNLRALNTWFGLGTARSTGDVDRTLSRTQGIPWLNTLATDRGGRAYFGDIQVVPHVTDEHFAACATALGRQIFPVNGIPILDGGRSACAWGTDADAVQEGLFGPARLPRLTRSDYVTNANDSAWLTHPDAPLTGFPAVLGPAGTARSARTQQSIVAVQRRLDGTDGLPGRGFTADTLRQVLFADQSRVAELTVDDAVAMCTSFPDGAAAGTAGPVDVSAACPVLAGWDRSYSLDSRGSLLFARFVQRLGATAVPGGPWAVPFDAADPVNTPRGLATGKAEVRRVFADAVAELVAAGIPVDAPLADHQSVTRNGDRLPVHGAPHALGVLNVITPTWQAGAGNVEVVHGSSFVQVVEFPAAGGPRAATLLTYAQSSDPTSAHFADQTALFSAGRWVPARFSEREIAASPVLRLKTLSE</sequence>
<dbReference type="SUPFAM" id="SSF56235">
    <property type="entry name" value="N-terminal nucleophile aminohydrolases (Ntn hydrolases)"/>
    <property type="match status" value="1"/>
</dbReference>
<dbReference type="Gene3D" id="1.10.1400.10">
    <property type="match status" value="1"/>
</dbReference>
<dbReference type="Gene3D" id="1.10.439.10">
    <property type="entry name" value="Penicillin Amidohydrolase, domain 1"/>
    <property type="match status" value="1"/>
</dbReference>
<evidence type="ECO:0000256" key="1">
    <source>
        <dbReference type="ARBA" id="ARBA00006586"/>
    </source>
</evidence>
<keyword evidence="4" id="KW-0865">Zymogen</keyword>
<keyword evidence="3" id="KW-0378">Hydrolase</keyword>
<dbReference type="InterPro" id="IPR002692">
    <property type="entry name" value="S45"/>
</dbReference>
<protein>
    <submittedName>
        <fullName evidence="6">Penicillin amidase</fullName>
    </submittedName>
</protein>
<feature type="chain" id="PRO_5046930030" evidence="5">
    <location>
        <begin position="28"/>
        <end position="812"/>
    </location>
</feature>
<feature type="signal peptide" evidence="5">
    <location>
        <begin position="1"/>
        <end position="27"/>
    </location>
</feature>
<evidence type="ECO:0000256" key="2">
    <source>
        <dbReference type="ARBA" id="ARBA00022729"/>
    </source>
</evidence>
<gene>
    <name evidence="6" type="ORF">Pen02_52730</name>
</gene>
<dbReference type="InterPro" id="IPR043147">
    <property type="entry name" value="Penicillin_amidase_A-knob"/>
</dbReference>
<dbReference type="InterPro" id="IPR029055">
    <property type="entry name" value="Ntn_hydrolases_N"/>
</dbReference>
<dbReference type="InterPro" id="IPR006311">
    <property type="entry name" value="TAT_signal"/>
</dbReference>
<dbReference type="InterPro" id="IPR043146">
    <property type="entry name" value="Penicillin_amidase_N_B-knob"/>
</dbReference>
<organism evidence="6 7">
    <name type="scientific">Plantactinospora endophytica</name>
    <dbReference type="NCBI Taxonomy" id="673535"/>
    <lineage>
        <taxon>Bacteria</taxon>
        <taxon>Bacillati</taxon>
        <taxon>Actinomycetota</taxon>
        <taxon>Actinomycetes</taxon>
        <taxon>Micromonosporales</taxon>
        <taxon>Micromonosporaceae</taxon>
        <taxon>Plantactinospora</taxon>
    </lineage>
</organism>
<comment type="caution">
    <text evidence="6">The sequence shown here is derived from an EMBL/GenBank/DDBJ whole genome shotgun (WGS) entry which is preliminary data.</text>
</comment>
<name>A0ABQ4E6K8_9ACTN</name>
<dbReference type="Proteomes" id="UP000646749">
    <property type="component" value="Unassembled WGS sequence"/>
</dbReference>
<evidence type="ECO:0000313" key="7">
    <source>
        <dbReference type="Proteomes" id="UP000646749"/>
    </source>
</evidence>
<proteinExistence type="inferred from homology"/>
<dbReference type="InterPro" id="IPR023343">
    <property type="entry name" value="Penicillin_amidase_dom1"/>
</dbReference>
<dbReference type="RefSeq" id="WP_203868771.1">
    <property type="nucleotide sequence ID" value="NZ_BONW01000028.1"/>
</dbReference>
<comment type="similarity">
    <text evidence="1">Belongs to the peptidase S45 family.</text>
</comment>
<dbReference type="PROSITE" id="PS51318">
    <property type="entry name" value="TAT"/>
    <property type="match status" value="1"/>
</dbReference>
<accession>A0ABQ4E6K8</accession>
<dbReference type="Gene3D" id="3.60.20.10">
    <property type="entry name" value="Glutamine Phosphoribosylpyrophosphate, subunit 1, domain 1"/>
    <property type="match status" value="1"/>
</dbReference>
<dbReference type="Pfam" id="PF01804">
    <property type="entry name" value="Penicil_amidase"/>
    <property type="match status" value="1"/>
</dbReference>
<keyword evidence="7" id="KW-1185">Reference proteome</keyword>
<reference evidence="6 7" key="1">
    <citation type="submission" date="2021-01" db="EMBL/GenBank/DDBJ databases">
        <title>Whole genome shotgun sequence of Plantactinospora endophytica NBRC 110450.</title>
        <authorList>
            <person name="Komaki H."/>
            <person name="Tamura T."/>
        </authorList>
    </citation>
    <scope>NUCLEOTIDE SEQUENCE [LARGE SCALE GENOMIC DNA]</scope>
    <source>
        <strain evidence="6 7">NBRC 110450</strain>
    </source>
</reference>
<keyword evidence="2 5" id="KW-0732">Signal</keyword>
<evidence type="ECO:0000256" key="4">
    <source>
        <dbReference type="ARBA" id="ARBA00023145"/>
    </source>
</evidence>
<evidence type="ECO:0000256" key="5">
    <source>
        <dbReference type="SAM" id="SignalP"/>
    </source>
</evidence>
<dbReference type="PANTHER" id="PTHR34218:SF3">
    <property type="entry name" value="ACYL-HOMOSERINE LACTONE ACYLASE PVDQ"/>
    <property type="match status" value="1"/>
</dbReference>